<feature type="region of interest" description="Disordered" evidence="2">
    <location>
        <begin position="431"/>
        <end position="470"/>
    </location>
</feature>
<name>V4APT7_LOTGI</name>
<protein>
    <recommendedName>
        <fullName evidence="3">DNA-directed DNA polymerase family A palm domain-containing protein</fullName>
    </recommendedName>
</protein>
<organism evidence="4 5">
    <name type="scientific">Lottia gigantea</name>
    <name type="common">Giant owl limpet</name>
    <dbReference type="NCBI Taxonomy" id="225164"/>
    <lineage>
        <taxon>Eukaryota</taxon>
        <taxon>Metazoa</taxon>
        <taxon>Spiralia</taxon>
        <taxon>Lophotrochozoa</taxon>
        <taxon>Mollusca</taxon>
        <taxon>Gastropoda</taxon>
        <taxon>Patellogastropoda</taxon>
        <taxon>Lottioidea</taxon>
        <taxon>Lottiidae</taxon>
        <taxon>Lottia</taxon>
    </lineage>
</organism>
<dbReference type="STRING" id="225164.V4APT7"/>
<dbReference type="GO" id="GO:0006302">
    <property type="term" value="P:double-strand break repair"/>
    <property type="evidence" value="ECO:0007669"/>
    <property type="project" value="TreeGrafter"/>
</dbReference>
<dbReference type="Gene3D" id="3.30.70.370">
    <property type="match status" value="1"/>
</dbReference>
<dbReference type="GO" id="GO:0006261">
    <property type="term" value="P:DNA-templated DNA replication"/>
    <property type="evidence" value="ECO:0007669"/>
    <property type="project" value="InterPro"/>
</dbReference>
<dbReference type="CDD" id="cd08638">
    <property type="entry name" value="DNA_pol_A_theta"/>
    <property type="match status" value="1"/>
</dbReference>
<gene>
    <name evidence="4" type="ORF">LOTGIDRAFT_159543</name>
</gene>
<dbReference type="HOGENOM" id="CLU_279170_0_0_1"/>
<dbReference type="KEGG" id="lgi:LOTGIDRAFT_159543"/>
<dbReference type="Pfam" id="PF00476">
    <property type="entry name" value="DNA_pol_A"/>
    <property type="match status" value="1"/>
</dbReference>
<evidence type="ECO:0000313" key="5">
    <source>
        <dbReference type="Proteomes" id="UP000030746"/>
    </source>
</evidence>
<dbReference type="InterPro" id="IPR043502">
    <property type="entry name" value="DNA/RNA_pol_sf"/>
</dbReference>
<feature type="compositionally biased region" description="Basic and acidic residues" evidence="2">
    <location>
        <begin position="445"/>
        <end position="463"/>
    </location>
</feature>
<feature type="domain" description="DNA-directed DNA polymerase family A palm" evidence="3">
    <location>
        <begin position="866"/>
        <end position="1072"/>
    </location>
</feature>
<dbReference type="GO" id="GO:0003887">
    <property type="term" value="F:DNA-directed DNA polymerase activity"/>
    <property type="evidence" value="ECO:0007669"/>
    <property type="project" value="InterPro"/>
</dbReference>
<evidence type="ECO:0000256" key="2">
    <source>
        <dbReference type="SAM" id="MobiDB-lite"/>
    </source>
</evidence>
<evidence type="ECO:0000259" key="3">
    <source>
        <dbReference type="SMART" id="SM00482"/>
    </source>
</evidence>
<dbReference type="InterPro" id="IPR001098">
    <property type="entry name" value="DNA-dir_DNA_pol_A_palm_dom"/>
</dbReference>
<dbReference type="FunFam" id="1.10.150.20:FF:000002">
    <property type="entry name" value="DNA polymerase I"/>
    <property type="match status" value="1"/>
</dbReference>
<sequence>MKKIWRPALFPPRIRGQHDISPYDQDAIYQAKIEYEKFEEDYLIYLYECKYLSRDDVDVDYKHYIDHNIYYRRKLNQEKSNLEYERFYTQDQAQSGPQEQTSNGTEFCANEISHDLNATPTSSTWPQQARVHKELFPEIPQFESPSALQLNLEDPIRSFNTFPLGDMLTGKHDENSSENGTTAIGTPVNIDIFQNCWEKSDNDSEYQVNQNLSTRRSEDQNFNQMVDATIFHSSDVNYQDSWFSTDRSLTSPAPPYIHQDIQAGRKPVVDEPELQKQLKSGESTNIMDEVRQRTRTHNRRSMKPVQCNPLTLSVHHGEVSPDTALTPVESRKDTTNFAFNPFYKCSHIMHDGNSYEQSIPRRQNAIPDCTNEQQALETADAVTKPKTLSCSLSKKLIEHQKIRKEALVEANTRNEPNNTCTLIEKVKKRRLTETESKQKKKNKQSRSDEESGKSIRQKNEREQNVQTPSENKTEIVEILYDTRYVDVNKLPSTEREELNKCLLNSDDISVTLLYNNGTTLLSNGHQQLENTKLKGITLVIKGCASPDFKDQLIIFSFLTEDAEFLNWFKNCFSTLLKEKEIVAFDAQKIVVALIEVFDFKDIEKKETECWMLKDPLLGTWLLDADKSPKTLQDVFNCIKIKPISTQTGNKETSWFIKATLLQMISAMKKIREKLISENIYKLFLVETALIPILACMETARIKIHMEKVNQFSSILKKKLSKLENEAFKSVGHTFLINSHPQLRQVLYEELQLDKKLPANSKLVKTSVAHQKSTSESMLSQLTPYHPLPNIVLEYRQLQKLKSTYVDGMLSCIDKGYLSTYWDQIGAATGRLSSYHPNIQAIPKTCVTITNYQDNFIEGKTDESKIDIYAREPFISHDGWLLLAADFQQIELRLLAHLSNDPQLLEIFNTSNKEDIFLTLTSQWLCKPYDRISQTEREQTKRIVYSVMYGVGKDRLADYLKVSPDNAKGIMNSFLIKFPAVNRFTKSCIQFCKKHGFTRTLFGRRRYVPNIHSYNPVLRAQAERQCVNFRVQGSAADLCKAAMVQVESKLRQYNTRLLVQIHDELVWEVPEKDISIVKDTIKQAMEDKELLCQDIASLKVPLSITISTGASWAHLTSPDKLTSTPPQDDKC</sequence>
<dbReference type="GO" id="GO:0003677">
    <property type="term" value="F:DNA binding"/>
    <property type="evidence" value="ECO:0007669"/>
    <property type="project" value="InterPro"/>
</dbReference>
<dbReference type="SMART" id="SM00482">
    <property type="entry name" value="POLAc"/>
    <property type="match status" value="1"/>
</dbReference>
<dbReference type="RefSeq" id="XP_009052306.1">
    <property type="nucleotide sequence ID" value="XM_009054058.1"/>
</dbReference>
<dbReference type="Gene3D" id="1.10.150.20">
    <property type="entry name" value="5' to 3' exonuclease, C-terminal subdomain"/>
    <property type="match status" value="1"/>
</dbReference>
<keyword evidence="1" id="KW-0235">DNA replication</keyword>
<dbReference type="OrthoDB" id="275278at2759"/>
<dbReference type="GeneID" id="20238076"/>
<evidence type="ECO:0000313" key="4">
    <source>
        <dbReference type="EMBL" id="ESO96805.1"/>
    </source>
</evidence>
<dbReference type="AlphaFoldDB" id="V4APT7"/>
<dbReference type="Proteomes" id="UP000030746">
    <property type="component" value="Unassembled WGS sequence"/>
</dbReference>
<dbReference type="Gene3D" id="1.20.1060.10">
    <property type="entry name" value="Taq DNA Polymerase, Chain T, domain 4"/>
    <property type="match status" value="1"/>
</dbReference>
<dbReference type="PANTHER" id="PTHR10133">
    <property type="entry name" value="DNA POLYMERASE I"/>
    <property type="match status" value="1"/>
</dbReference>
<keyword evidence="5" id="KW-1185">Reference proteome</keyword>
<accession>V4APT7</accession>
<proteinExistence type="predicted"/>
<dbReference type="CTD" id="20238076"/>
<dbReference type="PANTHER" id="PTHR10133:SF27">
    <property type="entry name" value="DNA POLYMERASE NU"/>
    <property type="match status" value="1"/>
</dbReference>
<evidence type="ECO:0000256" key="1">
    <source>
        <dbReference type="ARBA" id="ARBA00022705"/>
    </source>
</evidence>
<reference evidence="4 5" key="1">
    <citation type="journal article" date="2013" name="Nature">
        <title>Insights into bilaterian evolution from three spiralian genomes.</title>
        <authorList>
            <person name="Simakov O."/>
            <person name="Marletaz F."/>
            <person name="Cho S.J."/>
            <person name="Edsinger-Gonzales E."/>
            <person name="Havlak P."/>
            <person name="Hellsten U."/>
            <person name="Kuo D.H."/>
            <person name="Larsson T."/>
            <person name="Lv J."/>
            <person name="Arendt D."/>
            <person name="Savage R."/>
            <person name="Osoegawa K."/>
            <person name="de Jong P."/>
            <person name="Grimwood J."/>
            <person name="Chapman J.A."/>
            <person name="Shapiro H."/>
            <person name="Aerts A."/>
            <person name="Otillar R.P."/>
            <person name="Terry A.Y."/>
            <person name="Boore J.L."/>
            <person name="Grigoriev I.V."/>
            <person name="Lindberg D.R."/>
            <person name="Seaver E.C."/>
            <person name="Weisblat D.A."/>
            <person name="Putnam N.H."/>
            <person name="Rokhsar D.S."/>
        </authorList>
    </citation>
    <scope>NUCLEOTIDE SEQUENCE [LARGE SCALE GENOMIC DNA]</scope>
</reference>
<dbReference type="PRINTS" id="PR00868">
    <property type="entry name" value="DNAPOLI"/>
</dbReference>
<dbReference type="InterPro" id="IPR002298">
    <property type="entry name" value="DNA_polymerase_A"/>
</dbReference>
<dbReference type="EMBL" id="KB201362">
    <property type="protein sequence ID" value="ESO96805.1"/>
    <property type="molecule type" value="Genomic_DNA"/>
</dbReference>
<dbReference type="SUPFAM" id="SSF56672">
    <property type="entry name" value="DNA/RNA polymerases"/>
    <property type="match status" value="1"/>
</dbReference>